<evidence type="ECO:0000313" key="1">
    <source>
        <dbReference type="EMBL" id="GIY94519.1"/>
    </source>
</evidence>
<reference evidence="1 2" key="1">
    <citation type="submission" date="2021-06" db="EMBL/GenBank/DDBJ databases">
        <title>Caerostris extrusa draft genome.</title>
        <authorList>
            <person name="Kono N."/>
            <person name="Arakawa K."/>
        </authorList>
    </citation>
    <scope>NUCLEOTIDE SEQUENCE [LARGE SCALE GENOMIC DNA]</scope>
</reference>
<evidence type="ECO:0000313" key="2">
    <source>
        <dbReference type="Proteomes" id="UP001054945"/>
    </source>
</evidence>
<proteinExistence type="predicted"/>
<protein>
    <submittedName>
        <fullName evidence="1">Uncharacterized protein</fullName>
    </submittedName>
</protein>
<name>A0AAV4XL35_CAEEX</name>
<sequence length="100" mass="11979">MDVVRFCLSLMNEYELHKMLRVAAYDILFNFSIWPFQSLFLHMADQMWTYLSKRDFHSLYAVIHSYAVNESCSNFDYAKLLKEFWNQCPTQLKEGIPKPL</sequence>
<accession>A0AAV4XL35</accession>
<organism evidence="1 2">
    <name type="scientific">Caerostris extrusa</name>
    <name type="common">Bark spider</name>
    <name type="synonym">Caerostris bankana</name>
    <dbReference type="NCBI Taxonomy" id="172846"/>
    <lineage>
        <taxon>Eukaryota</taxon>
        <taxon>Metazoa</taxon>
        <taxon>Ecdysozoa</taxon>
        <taxon>Arthropoda</taxon>
        <taxon>Chelicerata</taxon>
        <taxon>Arachnida</taxon>
        <taxon>Araneae</taxon>
        <taxon>Araneomorphae</taxon>
        <taxon>Entelegynae</taxon>
        <taxon>Araneoidea</taxon>
        <taxon>Araneidae</taxon>
        <taxon>Caerostris</taxon>
    </lineage>
</organism>
<keyword evidence="2" id="KW-1185">Reference proteome</keyword>
<dbReference type="AlphaFoldDB" id="A0AAV4XL35"/>
<comment type="caution">
    <text evidence="1">The sequence shown here is derived from an EMBL/GenBank/DDBJ whole genome shotgun (WGS) entry which is preliminary data.</text>
</comment>
<dbReference type="Proteomes" id="UP001054945">
    <property type="component" value="Unassembled WGS sequence"/>
</dbReference>
<dbReference type="EMBL" id="BPLR01000400">
    <property type="protein sequence ID" value="GIY94519.1"/>
    <property type="molecule type" value="Genomic_DNA"/>
</dbReference>
<gene>
    <name evidence="1" type="ORF">CEXT_357391</name>
</gene>